<comment type="caution">
    <text evidence="13">The sequence shown here is derived from an EMBL/GenBank/DDBJ whole genome shotgun (WGS) entry which is preliminary data.</text>
</comment>
<dbReference type="CDD" id="cd13994">
    <property type="entry name" value="STKc_HAL4_like"/>
    <property type="match status" value="1"/>
</dbReference>
<keyword evidence="14" id="KW-1185">Reference proteome</keyword>
<dbReference type="InterPro" id="IPR008271">
    <property type="entry name" value="Ser/Thr_kinase_AS"/>
</dbReference>
<dbReference type="SUPFAM" id="SSF56112">
    <property type="entry name" value="Protein kinase-like (PK-like)"/>
    <property type="match status" value="1"/>
</dbReference>
<dbReference type="EMBL" id="CAJVPV010009400">
    <property type="protein sequence ID" value="CAG8641184.1"/>
    <property type="molecule type" value="Genomic_DNA"/>
</dbReference>
<dbReference type="AlphaFoldDB" id="A0A9N9DLW0"/>
<evidence type="ECO:0000313" key="13">
    <source>
        <dbReference type="EMBL" id="CAG8641184.1"/>
    </source>
</evidence>
<dbReference type="PANTHER" id="PTHR24343:SF558">
    <property type="entry name" value="PROTEIN KINASE DOMAIN-CONTAINING PROTEIN"/>
    <property type="match status" value="1"/>
</dbReference>
<evidence type="ECO:0000256" key="3">
    <source>
        <dbReference type="ARBA" id="ARBA00022679"/>
    </source>
</evidence>
<keyword evidence="6 9" id="KW-0067">ATP-binding</keyword>
<evidence type="ECO:0000256" key="8">
    <source>
        <dbReference type="ARBA" id="ARBA00048679"/>
    </source>
</evidence>
<evidence type="ECO:0000313" key="14">
    <source>
        <dbReference type="Proteomes" id="UP000789342"/>
    </source>
</evidence>
<feature type="binding site" evidence="9">
    <location>
        <position position="207"/>
    </location>
    <ligand>
        <name>ATP</name>
        <dbReference type="ChEBI" id="CHEBI:30616"/>
    </ligand>
</feature>
<evidence type="ECO:0000256" key="1">
    <source>
        <dbReference type="ARBA" id="ARBA00012513"/>
    </source>
</evidence>
<comment type="catalytic activity">
    <reaction evidence="8">
        <text>L-seryl-[protein] + ATP = O-phospho-L-seryl-[protein] + ADP + H(+)</text>
        <dbReference type="Rhea" id="RHEA:17989"/>
        <dbReference type="Rhea" id="RHEA-COMP:9863"/>
        <dbReference type="Rhea" id="RHEA-COMP:11604"/>
        <dbReference type="ChEBI" id="CHEBI:15378"/>
        <dbReference type="ChEBI" id="CHEBI:29999"/>
        <dbReference type="ChEBI" id="CHEBI:30616"/>
        <dbReference type="ChEBI" id="CHEBI:83421"/>
        <dbReference type="ChEBI" id="CHEBI:456216"/>
        <dbReference type="EC" id="2.7.11.1"/>
    </reaction>
</comment>
<feature type="compositionally biased region" description="Polar residues" evidence="11">
    <location>
        <begin position="45"/>
        <end position="56"/>
    </location>
</feature>
<evidence type="ECO:0000256" key="4">
    <source>
        <dbReference type="ARBA" id="ARBA00022741"/>
    </source>
</evidence>
<dbReference type="Pfam" id="PF00069">
    <property type="entry name" value="Pkinase"/>
    <property type="match status" value="1"/>
</dbReference>
<evidence type="ECO:0000256" key="7">
    <source>
        <dbReference type="ARBA" id="ARBA00047899"/>
    </source>
</evidence>
<feature type="non-terminal residue" evidence="13">
    <location>
        <position position="1"/>
    </location>
</feature>
<evidence type="ECO:0000256" key="11">
    <source>
        <dbReference type="SAM" id="MobiDB-lite"/>
    </source>
</evidence>
<dbReference type="Gene3D" id="1.10.510.10">
    <property type="entry name" value="Transferase(Phosphotransferase) domain 1"/>
    <property type="match status" value="1"/>
</dbReference>
<comment type="similarity">
    <text evidence="10">Belongs to the protein kinase superfamily.</text>
</comment>
<dbReference type="GO" id="GO:0030003">
    <property type="term" value="P:intracellular monoatomic cation homeostasis"/>
    <property type="evidence" value="ECO:0007669"/>
    <property type="project" value="TreeGrafter"/>
</dbReference>
<dbReference type="OrthoDB" id="6513151at2759"/>
<feature type="region of interest" description="Disordered" evidence="11">
    <location>
        <begin position="13"/>
        <end position="85"/>
    </location>
</feature>
<dbReference type="InterPro" id="IPR017441">
    <property type="entry name" value="Protein_kinase_ATP_BS"/>
</dbReference>
<protein>
    <recommendedName>
        <fullName evidence="1">non-specific serine/threonine protein kinase</fullName>
        <ecNumber evidence="1">2.7.11.1</ecNumber>
    </recommendedName>
</protein>
<dbReference type="InterPro" id="IPR000719">
    <property type="entry name" value="Prot_kinase_dom"/>
</dbReference>
<keyword evidence="4 9" id="KW-0547">Nucleotide-binding</keyword>
<evidence type="ECO:0000256" key="9">
    <source>
        <dbReference type="PROSITE-ProRule" id="PRU10141"/>
    </source>
</evidence>
<dbReference type="PROSITE" id="PS00107">
    <property type="entry name" value="PROTEIN_KINASE_ATP"/>
    <property type="match status" value="1"/>
</dbReference>
<proteinExistence type="inferred from homology"/>
<dbReference type="EC" id="2.7.11.1" evidence="1"/>
<name>A0A9N9DLW0_9GLOM</name>
<evidence type="ECO:0000259" key="12">
    <source>
        <dbReference type="PROSITE" id="PS50011"/>
    </source>
</evidence>
<reference evidence="13" key="1">
    <citation type="submission" date="2021-06" db="EMBL/GenBank/DDBJ databases">
        <authorList>
            <person name="Kallberg Y."/>
            <person name="Tangrot J."/>
            <person name="Rosling A."/>
        </authorList>
    </citation>
    <scope>NUCLEOTIDE SEQUENCE</scope>
    <source>
        <strain evidence="13">CL551</strain>
    </source>
</reference>
<keyword evidence="5" id="KW-0418">Kinase</keyword>
<gene>
    <name evidence="13" type="ORF">AMORRO_LOCUS9521</name>
</gene>
<dbReference type="GO" id="GO:0005524">
    <property type="term" value="F:ATP binding"/>
    <property type="evidence" value="ECO:0007669"/>
    <property type="project" value="UniProtKB-UniRule"/>
</dbReference>
<keyword evidence="2 10" id="KW-0723">Serine/threonine-protein kinase</keyword>
<evidence type="ECO:0000256" key="10">
    <source>
        <dbReference type="RuleBase" id="RU000304"/>
    </source>
</evidence>
<dbReference type="PROSITE" id="PS50011">
    <property type="entry name" value="PROTEIN_KINASE_DOM"/>
    <property type="match status" value="1"/>
</dbReference>
<dbReference type="Proteomes" id="UP000789342">
    <property type="component" value="Unassembled WGS sequence"/>
</dbReference>
<comment type="catalytic activity">
    <reaction evidence="7">
        <text>L-threonyl-[protein] + ATP = O-phospho-L-threonyl-[protein] + ADP + H(+)</text>
        <dbReference type="Rhea" id="RHEA:46608"/>
        <dbReference type="Rhea" id="RHEA-COMP:11060"/>
        <dbReference type="Rhea" id="RHEA-COMP:11605"/>
        <dbReference type="ChEBI" id="CHEBI:15378"/>
        <dbReference type="ChEBI" id="CHEBI:30013"/>
        <dbReference type="ChEBI" id="CHEBI:30616"/>
        <dbReference type="ChEBI" id="CHEBI:61977"/>
        <dbReference type="ChEBI" id="CHEBI:456216"/>
        <dbReference type="EC" id="2.7.11.1"/>
    </reaction>
</comment>
<feature type="domain" description="Protein kinase" evidence="12">
    <location>
        <begin position="174"/>
        <end position="425"/>
    </location>
</feature>
<sequence>MVTFTTDYWAPALDSKARRRIPETAGTKPIPIRNNSLPVVDGTDPKQTPFSPKHLTSSSSTPASSSSNVSSKGLLKDLDNSSKPAAEPKKITIVKSIKNLLNAEHKISENSPPSTPVVEESELEFNNSPKISMLKEILNPKLDLHEQFKGIELYVDSESYKVDPECMLFKKYGVCEKGCIGKGATAIVRLVHKNDQTDTEATYAVKKLTSEFCISSSLQHVNVVKTVDLVQDENHNWCEIMEYCVGGDLYAAIKSGFMTSVEINCCFKQLIMGVGYLHSTGVAHRDIKPENLLLSEKGHLKITDFGVSDVFKTCWEGVVHMSKGLCGSEPYIAPEQFETKEYDARLVDVWACGIVYYCMIYQGIPFRMATPNDPNYANYLETRNIGLYESFEKLPRGCRDLMYKILEPNPQKRYTIEQIKNDSWFQTIECCTETENLPHKHNHVPPEYLKEIQANNASEK</sequence>
<evidence type="ECO:0000256" key="5">
    <source>
        <dbReference type="ARBA" id="ARBA00022777"/>
    </source>
</evidence>
<dbReference type="SMART" id="SM00220">
    <property type="entry name" value="S_TKc"/>
    <property type="match status" value="1"/>
</dbReference>
<organism evidence="13 14">
    <name type="scientific">Acaulospora morrowiae</name>
    <dbReference type="NCBI Taxonomy" id="94023"/>
    <lineage>
        <taxon>Eukaryota</taxon>
        <taxon>Fungi</taxon>
        <taxon>Fungi incertae sedis</taxon>
        <taxon>Mucoromycota</taxon>
        <taxon>Glomeromycotina</taxon>
        <taxon>Glomeromycetes</taxon>
        <taxon>Diversisporales</taxon>
        <taxon>Acaulosporaceae</taxon>
        <taxon>Acaulospora</taxon>
    </lineage>
</organism>
<accession>A0A9N9DLW0</accession>
<evidence type="ECO:0000256" key="6">
    <source>
        <dbReference type="ARBA" id="ARBA00022840"/>
    </source>
</evidence>
<keyword evidence="3" id="KW-0808">Transferase</keyword>
<feature type="compositionally biased region" description="Low complexity" evidence="11">
    <location>
        <begin position="57"/>
        <end position="71"/>
    </location>
</feature>
<feature type="compositionally biased region" description="Basic and acidic residues" evidence="11">
    <location>
        <begin position="74"/>
        <end position="85"/>
    </location>
</feature>
<dbReference type="GO" id="GO:0005829">
    <property type="term" value="C:cytosol"/>
    <property type="evidence" value="ECO:0007669"/>
    <property type="project" value="TreeGrafter"/>
</dbReference>
<evidence type="ECO:0000256" key="2">
    <source>
        <dbReference type="ARBA" id="ARBA00022527"/>
    </source>
</evidence>
<dbReference type="GO" id="GO:0004674">
    <property type="term" value="F:protein serine/threonine kinase activity"/>
    <property type="evidence" value="ECO:0007669"/>
    <property type="project" value="UniProtKB-KW"/>
</dbReference>
<dbReference type="PANTHER" id="PTHR24343">
    <property type="entry name" value="SERINE/THREONINE KINASE"/>
    <property type="match status" value="1"/>
</dbReference>
<dbReference type="InterPro" id="IPR011009">
    <property type="entry name" value="Kinase-like_dom_sf"/>
</dbReference>
<dbReference type="PROSITE" id="PS00108">
    <property type="entry name" value="PROTEIN_KINASE_ST"/>
    <property type="match status" value="1"/>
</dbReference>